<evidence type="ECO:0000313" key="3">
    <source>
        <dbReference type="Proteomes" id="UP000319432"/>
    </source>
</evidence>
<sequence>MKKLAMLFSVGAMTILSLNPIQSSSVLAKNNEKELKFTEISLKEKSPKPLKSFSGDKSNYFFIHNEGKEIDTEKIEEYTKAELKIDRSTTDEGVAPTLIGVGVYESDSSIRVDYIFDQVEEVPLDEIRTHIKDKVEETENQNSISSDEDTRSESYTYRIRDERRDELAGVYTSNVDYTRKGTSTLDKKKVSVWDVKYFNQSEPRNDYQTRQLSMRYKHTGLADDTQTIRSYGPYTTDTDSSASVGLSGLVPSISWTFNTKSANITDQSSLSDNYAKWNVDIALGTKTAKNNFVWEPGVRVTNRKGRIQFQHNHYVYYYRNLDSNVTFNTGTIEETFKDL</sequence>
<reference evidence="2 3" key="1">
    <citation type="submission" date="2018-11" db="EMBL/GenBank/DDBJ databases">
        <title>Phylogenetic determinants of toxin gene distribution in genomes of Brevibacillus laterosporus.</title>
        <authorList>
            <person name="Glare T.R."/>
            <person name="Durrant A."/>
            <person name="Berry C."/>
            <person name="Palma L."/>
            <person name="Ormskirk M."/>
            <person name="Cox M.O."/>
        </authorList>
    </citation>
    <scope>NUCLEOTIDE SEQUENCE [LARGE SCALE GENOMIC DNA]</scope>
    <source>
        <strain evidence="2 3">1821L</strain>
    </source>
</reference>
<gene>
    <name evidence="2" type="ORF">EEL30_14670</name>
</gene>
<evidence type="ECO:0000256" key="1">
    <source>
        <dbReference type="SAM" id="MobiDB-lite"/>
    </source>
</evidence>
<name>A0A518V8X2_BRELA</name>
<feature type="region of interest" description="Disordered" evidence="1">
    <location>
        <begin position="135"/>
        <end position="154"/>
    </location>
</feature>
<dbReference type="AlphaFoldDB" id="A0A518V8X2"/>
<proteinExistence type="predicted"/>
<evidence type="ECO:0000313" key="2">
    <source>
        <dbReference type="EMBL" id="QDX93424.1"/>
    </source>
</evidence>
<accession>A0A518V8X2</accession>
<protein>
    <recommendedName>
        <fullName evidence="4">Beta-channel forming cytolysin</fullName>
    </recommendedName>
</protein>
<dbReference type="Proteomes" id="UP000319432">
    <property type="component" value="Chromosome"/>
</dbReference>
<evidence type="ECO:0008006" key="4">
    <source>
        <dbReference type="Google" id="ProtNLM"/>
    </source>
</evidence>
<dbReference type="EMBL" id="CP033464">
    <property type="protein sequence ID" value="QDX93424.1"/>
    <property type="molecule type" value="Genomic_DNA"/>
</dbReference>
<organism evidence="2 3">
    <name type="scientific">Brevibacillus laterosporus</name>
    <name type="common">Bacillus laterosporus</name>
    <dbReference type="NCBI Taxonomy" id="1465"/>
    <lineage>
        <taxon>Bacteria</taxon>
        <taxon>Bacillati</taxon>
        <taxon>Bacillota</taxon>
        <taxon>Bacilli</taxon>
        <taxon>Bacillales</taxon>
        <taxon>Paenibacillaceae</taxon>
        <taxon>Brevibacillus</taxon>
    </lineage>
</organism>
<keyword evidence="3" id="KW-1185">Reference proteome</keyword>
<dbReference type="OrthoDB" id="2991312at2"/>